<dbReference type="GO" id="GO:0005525">
    <property type="term" value="F:GTP binding"/>
    <property type="evidence" value="ECO:0007669"/>
    <property type="project" value="UniProtKB-KW"/>
</dbReference>
<keyword evidence="5" id="KW-0648">Protein biosynthesis</keyword>
<dbReference type="Proteomes" id="UP001163823">
    <property type="component" value="Chromosome 5"/>
</dbReference>
<feature type="region of interest" description="Disordered" evidence="3">
    <location>
        <begin position="111"/>
        <end position="130"/>
    </location>
</feature>
<dbReference type="SUPFAM" id="SSF50447">
    <property type="entry name" value="Translation proteins"/>
    <property type="match status" value="1"/>
</dbReference>
<reference evidence="5" key="1">
    <citation type="journal article" date="2023" name="Science">
        <title>Elucidation of the pathway for biosynthesis of saponin adjuvants from the soapbark tree.</title>
        <authorList>
            <person name="Reed J."/>
            <person name="Orme A."/>
            <person name="El-Demerdash A."/>
            <person name="Owen C."/>
            <person name="Martin L.B.B."/>
            <person name="Misra R.C."/>
            <person name="Kikuchi S."/>
            <person name="Rejzek M."/>
            <person name="Martin A.C."/>
            <person name="Harkess A."/>
            <person name="Leebens-Mack J."/>
            <person name="Louveau T."/>
            <person name="Stephenson M.J."/>
            <person name="Osbourn A."/>
        </authorList>
    </citation>
    <scope>NUCLEOTIDE SEQUENCE</scope>
    <source>
        <strain evidence="5">S10</strain>
    </source>
</reference>
<feature type="compositionally biased region" description="Basic and acidic residues" evidence="3">
    <location>
        <begin position="50"/>
        <end position="64"/>
    </location>
</feature>
<evidence type="ECO:0000256" key="2">
    <source>
        <dbReference type="ARBA" id="ARBA00023134"/>
    </source>
</evidence>
<dbReference type="GO" id="GO:0005739">
    <property type="term" value="C:mitochondrion"/>
    <property type="evidence" value="ECO:0007669"/>
    <property type="project" value="TreeGrafter"/>
</dbReference>
<dbReference type="EMBL" id="JARAOO010000005">
    <property type="protein sequence ID" value="KAJ7967476.1"/>
    <property type="molecule type" value="Genomic_DNA"/>
</dbReference>
<gene>
    <name evidence="5" type="ORF">O6P43_011734</name>
</gene>
<dbReference type="GO" id="GO:0003743">
    <property type="term" value="F:translation initiation factor activity"/>
    <property type="evidence" value="ECO:0007669"/>
    <property type="project" value="UniProtKB-KW"/>
</dbReference>
<comment type="caution">
    <text evidence="5">The sequence shown here is derived from an EMBL/GenBank/DDBJ whole genome shotgun (WGS) entry which is preliminary data.</text>
</comment>
<feature type="region of interest" description="Disordered" evidence="3">
    <location>
        <begin position="34"/>
        <end position="64"/>
    </location>
</feature>
<dbReference type="Gene3D" id="2.40.30.10">
    <property type="entry name" value="Translation factors"/>
    <property type="match status" value="1"/>
</dbReference>
<dbReference type="KEGG" id="qsa:O6P43_011734"/>
<keyword evidence="1" id="KW-0547">Nucleotide-binding</keyword>
<feature type="domain" description="Elongation factor Tu-type" evidence="4">
    <location>
        <begin position="143"/>
        <end position="214"/>
    </location>
</feature>
<dbReference type="PANTHER" id="PTHR43381">
    <property type="entry name" value="TRANSLATION INITIATION FACTOR IF-2-RELATED"/>
    <property type="match status" value="1"/>
</dbReference>
<dbReference type="InterPro" id="IPR015760">
    <property type="entry name" value="TIF_IF2"/>
</dbReference>
<protein>
    <submittedName>
        <fullName evidence="5">Eukaryotic translation initiation factor 5B</fullName>
    </submittedName>
</protein>
<keyword evidence="5" id="KW-0396">Initiation factor</keyword>
<evidence type="ECO:0000256" key="1">
    <source>
        <dbReference type="ARBA" id="ARBA00022741"/>
    </source>
</evidence>
<dbReference type="AlphaFoldDB" id="A0AAD7M010"/>
<accession>A0AAD7M010</accession>
<proteinExistence type="predicted"/>
<evidence type="ECO:0000313" key="5">
    <source>
        <dbReference type="EMBL" id="KAJ7967476.1"/>
    </source>
</evidence>
<evidence type="ECO:0000256" key="3">
    <source>
        <dbReference type="SAM" id="MobiDB-lite"/>
    </source>
</evidence>
<sequence>MDSDDCCLATKSEEDVLNSRQEAIGESRTDVTINEMGNREPSQTSKHTRNMKEKSNVGSEARGEYDVNSIVTELGEVSPPSRANISTFGEKPQTEPNLVGAEYVTITNEKEAVSSDAKKRKKKENNNEKRLSNEDATRIVVFPCLLHIILDCIINRKDPILVGIDVIDGITKVGTPLCIPSGKFVDIGWIESIEIDKKPVSVAKKGRKAAIKVHNFYWALESHFQDDIFQKRCGGLSRS</sequence>
<dbReference type="InterPro" id="IPR029459">
    <property type="entry name" value="EFTU-type"/>
</dbReference>
<dbReference type="InterPro" id="IPR009000">
    <property type="entry name" value="Transl_B-barrel_sf"/>
</dbReference>
<name>A0AAD7M010_QUISA</name>
<dbReference type="Pfam" id="PF14578">
    <property type="entry name" value="GTP_EFTU_D4"/>
    <property type="match status" value="1"/>
</dbReference>
<evidence type="ECO:0000313" key="6">
    <source>
        <dbReference type="Proteomes" id="UP001163823"/>
    </source>
</evidence>
<keyword evidence="6" id="KW-1185">Reference proteome</keyword>
<evidence type="ECO:0000259" key="4">
    <source>
        <dbReference type="Pfam" id="PF14578"/>
    </source>
</evidence>
<keyword evidence="2" id="KW-0342">GTP-binding</keyword>
<dbReference type="PANTHER" id="PTHR43381:SF4">
    <property type="entry name" value="EUKARYOTIC TRANSLATION INITIATION FACTOR 5B"/>
    <property type="match status" value="1"/>
</dbReference>
<organism evidence="5 6">
    <name type="scientific">Quillaja saponaria</name>
    <name type="common">Soap bark tree</name>
    <dbReference type="NCBI Taxonomy" id="32244"/>
    <lineage>
        <taxon>Eukaryota</taxon>
        <taxon>Viridiplantae</taxon>
        <taxon>Streptophyta</taxon>
        <taxon>Embryophyta</taxon>
        <taxon>Tracheophyta</taxon>
        <taxon>Spermatophyta</taxon>
        <taxon>Magnoliopsida</taxon>
        <taxon>eudicotyledons</taxon>
        <taxon>Gunneridae</taxon>
        <taxon>Pentapetalae</taxon>
        <taxon>rosids</taxon>
        <taxon>fabids</taxon>
        <taxon>Fabales</taxon>
        <taxon>Quillajaceae</taxon>
        <taxon>Quillaja</taxon>
    </lineage>
</organism>